<sequence length="45" mass="5468">MRDTPILFYSLFFISKQATEAYFLNLEDKKCKHYFKKYQAQINGQ</sequence>
<evidence type="ECO:0000313" key="2">
    <source>
        <dbReference type="Proteomes" id="UP000049855"/>
    </source>
</evidence>
<name>A0A0U1KY76_9FIRM</name>
<evidence type="ECO:0000313" key="1">
    <source>
        <dbReference type="EMBL" id="CQR72079.1"/>
    </source>
</evidence>
<protein>
    <submittedName>
        <fullName evidence="1">Uncharacterized protein</fullName>
    </submittedName>
</protein>
<proteinExistence type="predicted"/>
<reference evidence="2" key="1">
    <citation type="submission" date="2015-03" db="EMBL/GenBank/DDBJ databases">
        <authorList>
            <person name="Nijsse Bart"/>
        </authorList>
    </citation>
    <scope>NUCLEOTIDE SEQUENCE [LARGE SCALE GENOMIC DNA]</scope>
</reference>
<dbReference type="Proteomes" id="UP000049855">
    <property type="component" value="Unassembled WGS sequence"/>
</dbReference>
<accession>A0A0U1KY76</accession>
<dbReference type="AlphaFoldDB" id="A0A0U1KY76"/>
<dbReference type="EMBL" id="CTRP01000008">
    <property type="protein sequence ID" value="CQR72079.1"/>
    <property type="molecule type" value="Genomic_DNA"/>
</dbReference>
<keyword evidence="2" id="KW-1185">Reference proteome</keyword>
<gene>
    <name evidence="1" type="ORF">SpAn4DRAFT_4768</name>
</gene>
<organism evidence="1 2">
    <name type="scientific">Sporomusa ovata</name>
    <dbReference type="NCBI Taxonomy" id="2378"/>
    <lineage>
        <taxon>Bacteria</taxon>
        <taxon>Bacillati</taxon>
        <taxon>Bacillota</taxon>
        <taxon>Negativicutes</taxon>
        <taxon>Selenomonadales</taxon>
        <taxon>Sporomusaceae</taxon>
        <taxon>Sporomusa</taxon>
    </lineage>
</organism>